<protein>
    <recommendedName>
        <fullName evidence="2">Crossover junction endonuclease MUS81</fullName>
        <ecNumber evidence="2">3.1.22.-</ecNumber>
    </recommendedName>
</protein>
<feature type="compositionally biased region" description="Acidic residues" evidence="3">
    <location>
        <begin position="773"/>
        <end position="783"/>
    </location>
</feature>
<comment type="similarity">
    <text evidence="2">Belongs to the XPF family.</text>
</comment>
<feature type="region of interest" description="Disordered" evidence="3">
    <location>
        <begin position="159"/>
        <end position="231"/>
    </location>
</feature>
<dbReference type="InterPro" id="IPR003034">
    <property type="entry name" value="SAP_dom"/>
</dbReference>
<dbReference type="PANTHER" id="PTHR13451">
    <property type="entry name" value="CLASS II CROSSOVER JUNCTION ENDONUCLEASE MUS81"/>
    <property type="match status" value="1"/>
</dbReference>
<evidence type="ECO:0000256" key="2">
    <source>
        <dbReference type="RuleBase" id="RU369042"/>
    </source>
</evidence>
<dbReference type="CDD" id="cd20074">
    <property type="entry name" value="XPF_nuclease_Mus81"/>
    <property type="match status" value="1"/>
</dbReference>
<dbReference type="GO" id="GO:0048476">
    <property type="term" value="C:Holliday junction resolvase complex"/>
    <property type="evidence" value="ECO:0007669"/>
    <property type="project" value="UniProtKB-UniRule"/>
</dbReference>
<keyword evidence="2" id="KW-0227">DNA damage</keyword>
<dbReference type="SMART" id="SM00891">
    <property type="entry name" value="ERCC4"/>
    <property type="match status" value="1"/>
</dbReference>
<gene>
    <name evidence="5" type="ORF">CYCCA115_LOCUS14516</name>
</gene>
<comment type="subunit">
    <text evidence="2">Interacts with EME1.</text>
</comment>
<dbReference type="GO" id="GO:0003677">
    <property type="term" value="F:DNA binding"/>
    <property type="evidence" value="ECO:0007669"/>
    <property type="project" value="UniProtKB-UniRule"/>
</dbReference>
<dbReference type="EC" id="3.1.22.-" evidence="2"/>
<dbReference type="GO" id="GO:0000712">
    <property type="term" value="P:resolution of meiotic recombination intermediates"/>
    <property type="evidence" value="ECO:0007669"/>
    <property type="project" value="TreeGrafter"/>
</dbReference>
<feature type="region of interest" description="Disordered" evidence="3">
    <location>
        <begin position="243"/>
        <end position="281"/>
    </location>
</feature>
<keyword evidence="2" id="KW-0255">Endonuclease</keyword>
<keyword evidence="2" id="KW-0539">Nucleus</keyword>
<dbReference type="InterPro" id="IPR011335">
    <property type="entry name" value="Restrct_endonuc-II-like"/>
</dbReference>
<feature type="compositionally biased region" description="Low complexity" evidence="3">
    <location>
        <begin position="248"/>
        <end position="272"/>
    </location>
</feature>
<dbReference type="GO" id="GO:0046872">
    <property type="term" value="F:metal ion binding"/>
    <property type="evidence" value="ECO:0007669"/>
    <property type="project" value="UniProtKB-UniRule"/>
</dbReference>
<evidence type="ECO:0000256" key="1">
    <source>
        <dbReference type="ARBA" id="ARBA00022801"/>
    </source>
</evidence>
<dbReference type="GO" id="GO:0000727">
    <property type="term" value="P:double-strand break repair via break-induced replication"/>
    <property type="evidence" value="ECO:0007669"/>
    <property type="project" value="UniProtKB-UniRule"/>
</dbReference>
<dbReference type="InterPro" id="IPR033309">
    <property type="entry name" value="Mus81"/>
</dbReference>
<feature type="region of interest" description="Disordered" evidence="3">
    <location>
        <begin position="101"/>
        <end position="134"/>
    </location>
</feature>
<keyword evidence="6" id="KW-1185">Reference proteome</keyword>
<proteinExistence type="inferred from homology"/>
<feature type="compositionally biased region" description="Polar residues" evidence="3">
    <location>
        <begin position="170"/>
        <end position="196"/>
    </location>
</feature>
<dbReference type="InterPro" id="IPR047416">
    <property type="entry name" value="XPF_nuclease_Mus81"/>
</dbReference>
<evidence type="ECO:0000313" key="6">
    <source>
        <dbReference type="Proteomes" id="UP001295423"/>
    </source>
</evidence>
<dbReference type="GO" id="GO:0008821">
    <property type="term" value="F:crossover junction DNA endonuclease activity"/>
    <property type="evidence" value="ECO:0007669"/>
    <property type="project" value="UniProtKB-UniRule"/>
</dbReference>
<evidence type="ECO:0000256" key="3">
    <source>
        <dbReference type="SAM" id="MobiDB-lite"/>
    </source>
</evidence>
<dbReference type="Pfam" id="PF02037">
    <property type="entry name" value="SAP"/>
    <property type="match status" value="1"/>
</dbReference>
<name>A0AAD2FV63_9STRA</name>
<dbReference type="Gene3D" id="3.40.50.10130">
    <property type="match status" value="1"/>
</dbReference>
<sequence length="1013" mass="113236">MRMAEVIELSDDSSDDECRQEQVSTVGATNKASKPSHQSQVISLLESSDNESSATLPPQRNNKSTRVQSKRPGSSFSKTYAYLDYSDDSDDDSLSQYQASGLSSKVDCGGGRKRKRNDDSTGQQAFVSPHATATINRVTPVQPLNDINNSRVITQDMMDEPPMSSPSPETLNAHNNTVGDGGSASNTTMNNASHPQTPIEPRRIIANPYTQKKKAPPPLAAATQGSTRTEQVAVVPARITVNPYSRKSPPTTTSGTAALLAPTASPSSLSSSNDHMFPSQLTRRGKTYPDLRAKMALCLWRYARSLAHCSYNRTRFAQAIQKVVALSCLAEYPIRSLQEYILRFQGQSIEAVSVMKQKVKDLLEQLTKGGWETVSTSTNASVTGQYYSIAEACLVACKKRLQPRLMELEQEQASADGGTHSSSLEERLKQKEHFLPLSLLLADIDKRLRPECPSNIARPQDQDNGVKFYEQSSTISAEFHQIKRLCSLSHIKFHKKKGDIVVELLPLGYHIATRLISRVVVYPAPNGWYRRSHHHDHYNAKAPGAHPASYSNPPPCSWSNLVLCMDFREGGGATRVLHQMCNDLDSIQLPYFVASLSIGDYVFFHKDKLLPVLIERKSIEDLAQSIYDGRWQSQKKRMYQGQHVFGYGNAILIYIVEGKQEHHLVTGGFIGSTRFKISLERLNDEIEKLSHDGFEVLRTASPSSTLHELSKWAKTIDQQVETGILKPKYTYEEFREEVSKIPPNTDFSRIAKDHYRQRKERDIAQETIVVVDSSDDDNDDDADDGNKNGSDLPTPQNHHSLAQSVASKPLPSIASVVKRSSSTTAIDIAKEIKQRATTAFPKAEHPDYSKWTRAALVKECLQIGLTKSGSRHDLIQRLQGPRPPTLWIQRKTQGHWVPARPDSSGTALMVALWLLQQEHPTETEGFRKADICKKADKLNISREPFVGGKKSFGQFYDGWSSCTYCRKDPYPLVENRKYHKFRLTREGAFAGLPLAEQLHEWCHIHNTCSCKDM</sequence>
<feature type="region of interest" description="Disordered" evidence="3">
    <location>
        <begin position="768"/>
        <end position="802"/>
    </location>
</feature>
<dbReference type="GO" id="GO:0006308">
    <property type="term" value="P:DNA catabolic process"/>
    <property type="evidence" value="ECO:0007669"/>
    <property type="project" value="UniProtKB-UniRule"/>
</dbReference>
<organism evidence="5 6">
    <name type="scientific">Cylindrotheca closterium</name>
    <dbReference type="NCBI Taxonomy" id="2856"/>
    <lineage>
        <taxon>Eukaryota</taxon>
        <taxon>Sar</taxon>
        <taxon>Stramenopiles</taxon>
        <taxon>Ochrophyta</taxon>
        <taxon>Bacillariophyta</taxon>
        <taxon>Bacillariophyceae</taxon>
        <taxon>Bacillariophycidae</taxon>
        <taxon>Bacillariales</taxon>
        <taxon>Bacillariaceae</taxon>
        <taxon>Cylindrotheca</taxon>
    </lineage>
</organism>
<feature type="compositionally biased region" description="Polar residues" evidence="3">
    <location>
        <begin position="21"/>
        <end position="75"/>
    </location>
</feature>
<dbReference type="SUPFAM" id="SSF52980">
    <property type="entry name" value="Restriction endonuclease-like"/>
    <property type="match status" value="1"/>
</dbReference>
<feature type="domain" description="ERCC4" evidence="4">
    <location>
        <begin position="562"/>
        <end position="660"/>
    </location>
</feature>
<feature type="compositionally biased region" description="Polar residues" evidence="3">
    <location>
        <begin position="793"/>
        <end position="802"/>
    </location>
</feature>
<keyword evidence="2" id="KW-0460">Magnesium</keyword>
<feature type="compositionally biased region" description="Low complexity" evidence="3">
    <location>
        <begin position="160"/>
        <end position="169"/>
    </location>
</feature>
<comment type="function">
    <text evidence="2">Interacts with EME1 to form a DNA structure-specific endonuclease with substrate preference for branched DNA structures with a 5'-end at the branch nick. Typical substrates include 3'-flap structures, D-loops, replication forks and nicked Holliday junctions. May be required in mitosis for the processing of stalled or collapsed replication fork intermediates. May be required in meiosis for the repair of meiosis-specific double strand breaks subsequent to single-end invasion (SEI).</text>
</comment>
<keyword evidence="2" id="KW-0479">Metal-binding</keyword>
<feature type="region of interest" description="Disordered" evidence="3">
    <location>
        <begin position="1"/>
        <end position="75"/>
    </location>
</feature>
<comment type="subcellular location">
    <subcellularLocation>
        <location evidence="2">Nucleus</location>
    </subcellularLocation>
</comment>
<keyword evidence="1 2" id="KW-0378">Hydrolase</keyword>
<evidence type="ECO:0000313" key="5">
    <source>
        <dbReference type="EMBL" id="CAJ1953918.1"/>
    </source>
</evidence>
<accession>A0AAD2FV63</accession>
<dbReference type="EMBL" id="CAKOGP040001847">
    <property type="protein sequence ID" value="CAJ1953918.1"/>
    <property type="molecule type" value="Genomic_DNA"/>
</dbReference>
<keyword evidence="2" id="KW-0233">DNA recombination</keyword>
<keyword evidence="2" id="KW-0234">DNA repair</keyword>
<comment type="caution">
    <text evidence="5">The sequence shown here is derived from an EMBL/GenBank/DDBJ whole genome shotgun (WGS) entry which is preliminary data.</text>
</comment>
<dbReference type="GO" id="GO:0048257">
    <property type="term" value="F:3'-flap endonuclease activity"/>
    <property type="evidence" value="ECO:0007669"/>
    <property type="project" value="TreeGrafter"/>
</dbReference>
<reference evidence="5" key="1">
    <citation type="submission" date="2023-08" db="EMBL/GenBank/DDBJ databases">
        <authorList>
            <person name="Audoor S."/>
            <person name="Bilcke G."/>
        </authorList>
    </citation>
    <scope>NUCLEOTIDE SEQUENCE</scope>
</reference>
<dbReference type="Proteomes" id="UP001295423">
    <property type="component" value="Unassembled WGS sequence"/>
</dbReference>
<comment type="cofactor">
    <cofactor evidence="2">
        <name>Mg(2+)</name>
        <dbReference type="ChEBI" id="CHEBI:18420"/>
    </cofactor>
</comment>
<feature type="compositionally biased region" description="Polar residues" evidence="3">
    <location>
        <begin position="120"/>
        <end position="134"/>
    </location>
</feature>
<dbReference type="PANTHER" id="PTHR13451:SF0">
    <property type="entry name" value="CROSSOVER JUNCTION ENDONUCLEASE MUS81"/>
    <property type="match status" value="1"/>
</dbReference>
<evidence type="ECO:0000259" key="4">
    <source>
        <dbReference type="SMART" id="SM00891"/>
    </source>
</evidence>
<keyword evidence="2" id="KW-0540">Nuclease</keyword>
<dbReference type="InterPro" id="IPR006166">
    <property type="entry name" value="ERCC4_domain"/>
</dbReference>
<dbReference type="GO" id="GO:0031573">
    <property type="term" value="P:mitotic intra-S DNA damage checkpoint signaling"/>
    <property type="evidence" value="ECO:0007669"/>
    <property type="project" value="TreeGrafter"/>
</dbReference>
<dbReference type="Pfam" id="PF02732">
    <property type="entry name" value="ERCC4"/>
    <property type="match status" value="1"/>
</dbReference>
<dbReference type="AlphaFoldDB" id="A0AAD2FV63"/>
<dbReference type="GO" id="GO:0005634">
    <property type="term" value="C:nucleus"/>
    <property type="evidence" value="ECO:0007669"/>
    <property type="project" value="UniProtKB-SubCell"/>
</dbReference>